<dbReference type="GO" id="GO:0003677">
    <property type="term" value="F:DNA binding"/>
    <property type="evidence" value="ECO:0007669"/>
    <property type="project" value="UniProtKB-KW"/>
</dbReference>
<feature type="region of interest" description="Disordered" evidence="7">
    <location>
        <begin position="116"/>
        <end position="165"/>
    </location>
</feature>
<dbReference type="Pfam" id="PF00158">
    <property type="entry name" value="Sigma54_activat"/>
    <property type="match status" value="1"/>
</dbReference>
<name>A0A4P2Q3P5_SORCE</name>
<evidence type="ECO:0000256" key="4">
    <source>
        <dbReference type="ARBA" id="ARBA00023125"/>
    </source>
</evidence>
<organism evidence="10 11">
    <name type="scientific">Sorangium cellulosum</name>
    <name type="common">Polyangium cellulosum</name>
    <dbReference type="NCBI Taxonomy" id="56"/>
    <lineage>
        <taxon>Bacteria</taxon>
        <taxon>Pseudomonadati</taxon>
        <taxon>Myxococcota</taxon>
        <taxon>Polyangia</taxon>
        <taxon>Polyangiales</taxon>
        <taxon>Polyangiaceae</taxon>
        <taxon>Sorangium</taxon>
    </lineage>
</organism>
<dbReference type="GO" id="GO:0005524">
    <property type="term" value="F:ATP binding"/>
    <property type="evidence" value="ECO:0007669"/>
    <property type="project" value="UniProtKB-KW"/>
</dbReference>
<protein>
    <submittedName>
        <fullName evidence="10">Chemotaxis protein CheY</fullName>
    </submittedName>
</protein>
<evidence type="ECO:0000313" key="11">
    <source>
        <dbReference type="Proteomes" id="UP000295781"/>
    </source>
</evidence>
<dbReference type="PROSITE" id="PS50045">
    <property type="entry name" value="SIGMA54_INTERACT_4"/>
    <property type="match status" value="1"/>
</dbReference>
<keyword evidence="6" id="KW-0597">Phosphoprotein</keyword>
<dbReference type="InterPro" id="IPR003593">
    <property type="entry name" value="AAA+_ATPase"/>
</dbReference>
<dbReference type="CDD" id="cd00009">
    <property type="entry name" value="AAA"/>
    <property type="match status" value="1"/>
</dbReference>
<dbReference type="InterPro" id="IPR002078">
    <property type="entry name" value="Sigma_54_int"/>
</dbReference>
<dbReference type="EMBL" id="CP012670">
    <property type="protein sequence ID" value="AUX23960.1"/>
    <property type="molecule type" value="Genomic_DNA"/>
</dbReference>
<evidence type="ECO:0000313" key="10">
    <source>
        <dbReference type="EMBL" id="AUX23960.1"/>
    </source>
</evidence>
<sequence>MSRILLVEDEVIIRAELRRLLTRHGHDVVEAGSVAEAAADHDLGAFDLVLADVRLPGAPGTDLVGRCGGAPVVLMTSYATVKAAVDAVKRGAADYLSKPFDHDELVALVERHLASARPGRGAPPEAAAPRAPSPGSLAPPPPGSLAPPPPGSLAPPPPDDDVLEGMIGGSAAMREVFAQARKVAPSEATLLVLGESGTGKETLARAVHRLSPRRHLPFVPVHCAAIPEELIEAELFGYERGAVAGAPSARAGLCEAAEGGTLLLDEIGELPSKVQARLLRFLQTGEVRRVGASRARRVDVRLVAATHRDLMAMVREGSFRSDLYFRLRVLEIRLPPLRERAGDAVRIAESLLERHARATGQLPLTLSPEARAAIAAARWPGNVRELENAIHRALVLADAGEIGEALLGLDEPPQPSSPASASAAREGEPLSDSLEGYFRRFVLEHQHELTETEIARRLGISRKALWERRQRLGIPRPRT</sequence>
<evidence type="ECO:0000256" key="5">
    <source>
        <dbReference type="ARBA" id="ARBA00023163"/>
    </source>
</evidence>
<dbReference type="AlphaFoldDB" id="A0A4P2Q3P5"/>
<feature type="region of interest" description="Disordered" evidence="7">
    <location>
        <begin position="407"/>
        <end position="428"/>
    </location>
</feature>
<reference evidence="10 11" key="1">
    <citation type="submission" date="2015-09" db="EMBL/GenBank/DDBJ databases">
        <title>Sorangium comparison.</title>
        <authorList>
            <person name="Zaburannyi N."/>
            <person name="Bunk B."/>
            <person name="Overmann J."/>
            <person name="Mueller R."/>
        </authorList>
    </citation>
    <scope>NUCLEOTIDE SEQUENCE [LARGE SCALE GENOMIC DNA]</scope>
    <source>
        <strain evidence="10 11">So ceGT47</strain>
    </source>
</reference>
<dbReference type="InterPro" id="IPR011006">
    <property type="entry name" value="CheY-like_superfamily"/>
</dbReference>
<keyword evidence="4" id="KW-0238">DNA-binding</keyword>
<dbReference type="Proteomes" id="UP000295781">
    <property type="component" value="Chromosome"/>
</dbReference>
<dbReference type="FunFam" id="3.40.50.300:FF:000006">
    <property type="entry name" value="DNA-binding transcriptional regulator NtrC"/>
    <property type="match status" value="1"/>
</dbReference>
<dbReference type="InterPro" id="IPR025662">
    <property type="entry name" value="Sigma_54_int_dom_ATP-bd_1"/>
</dbReference>
<keyword evidence="5" id="KW-0804">Transcription</keyword>
<accession>A0A4P2Q3P5</accession>
<evidence type="ECO:0000259" key="8">
    <source>
        <dbReference type="PROSITE" id="PS50045"/>
    </source>
</evidence>
<dbReference type="Pfam" id="PF25601">
    <property type="entry name" value="AAA_lid_14"/>
    <property type="match status" value="1"/>
</dbReference>
<dbReference type="SUPFAM" id="SSF52540">
    <property type="entry name" value="P-loop containing nucleoside triphosphate hydrolases"/>
    <property type="match status" value="1"/>
</dbReference>
<dbReference type="InterPro" id="IPR058031">
    <property type="entry name" value="AAA_lid_NorR"/>
</dbReference>
<evidence type="ECO:0000256" key="6">
    <source>
        <dbReference type="PROSITE-ProRule" id="PRU00169"/>
    </source>
</evidence>
<dbReference type="Pfam" id="PF00072">
    <property type="entry name" value="Response_reg"/>
    <property type="match status" value="1"/>
</dbReference>
<dbReference type="InterPro" id="IPR001789">
    <property type="entry name" value="Sig_transdc_resp-reg_receiver"/>
</dbReference>
<dbReference type="PANTHER" id="PTHR32071:SF117">
    <property type="entry name" value="PTS-DEPENDENT DIHYDROXYACETONE KINASE OPERON REGULATORY PROTEIN-RELATED"/>
    <property type="match status" value="1"/>
</dbReference>
<dbReference type="PROSITE" id="PS00688">
    <property type="entry name" value="SIGMA54_INTERACT_3"/>
    <property type="match status" value="1"/>
</dbReference>
<keyword evidence="1" id="KW-0547">Nucleotide-binding</keyword>
<dbReference type="CDD" id="cd00156">
    <property type="entry name" value="REC"/>
    <property type="match status" value="1"/>
</dbReference>
<dbReference type="GO" id="GO:0000160">
    <property type="term" value="P:phosphorelay signal transduction system"/>
    <property type="evidence" value="ECO:0007669"/>
    <property type="project" value="InterPro"/>
</dbReference>
<dbReference type="Gene3D" id="3.40.50.300">
    <property type="entry name" value="P-loop containing nucleotide triphosphate hydrolases"/>
    <property type="match status" value="1"/>
</dbReference>
<keyword evidence="2" id="KW-0067">ATP-binding</keyword>
<gene>
    <name evidence="10" type="primary">cheY</name>
    <name evidence="10" type="ORF">SOCEGT47_044910</name>
</gene>
<dbReference type="PANTHER" id="PTHR32071">
    <property type="entry name" value="TRANSCRIPTIONAL REGULATORY PROTEIN"/>
    <property type="match status" value="1"/>
</dbReference>
<evidence type="ECO:0000256" key="2">
    <source>
        <dbReference type="ARBA" id="ARBA00022840"/>
    </source>
</evidence>
<dbReference type="InterPro" id="IPR027417">
    <property type="entry name" value="P-loop_NTPase"/>
</dbReference>
<feature type="domain" description="Response regulatory" evidence="9">
    <location>
        <begin position="3"/>
        <end position="113"/>
    </location>
</feature>
<dbReference type="GO" id="GO:0006355">
    <property type="term" value="P:regulation of DNA-templated transcription"/>
    <property type="evidence" value="ECO:0007669"/>
    <property type="project" value="InterPro"/>
</dbReference>
<feature type="modified residue" description="4-aspartylphosphate" evidence="6">
    <location>
        <position position="52"/>
    </location>
</feature>
<dbReference type="SMART" id="SM00448">
    <property type="entry name" value="REC"/>
    <property type="match status" value="1"/>
</dbReference>
<evidence type="ECO:0000256" key="7">
    <source>
        <dbReference type="SAM" id="MobiDB-lite"/>
    </source>
</evidence>
<keyword evidence="3" id="KW-0805">Transcription regulation</keyword>
<dbReference type="SUPFAM" id="SSF52172">
    <property type="entry name" value="CheY-like"/>
    <property type="match status" value="1"/>
</dbReference>
<dbReference type="InterPro" id="IPR025944">
    <property type="entry name" value="Sigma_54_int_dom_CS"/>
</dbReference>
<dbReference type="PROSITE" id="PS50110">
    <property type="entry name" value="RESPONSE_REGULATORY"/>
    <property type="match status" value="1"/>
</dbReference>
<evidence type="ECO:0000256" key="1">
    <source>
        <dbReference type="ARBA" id="ARBA00022741"/>
    </source>
</evidence>
<feature type="compositionally biased region" description="Pro residues" evidence="7">
    <location>
        <begin position="137"/>
        <end position="157"/>
    </location>
</feature>
<evidence type="ECO:0000259" key="9">
    <source>
        <dbReference type="PROSITE" id="PS50110"/>
    </source>
</evidence>
<dbReference type="Gene3D" id="3.40.50.2300">
    <property type="match status" value="1"/>
</dbReference>
<dbReference type="Gene3D" id="1.10.8.60">
    <property type="match status" value="1"/>
</dbReference>
<dbReference type="PROSITE" id="PS00675">
    <property type="entry name" value="SIGMA54_INTERACT_1"/>
    <property type="match status" value="1"/>
</dbReference>
<proteinExistence type="predicted"/>
<feature type="compositionally biased region" description="Low complexity" evidence="7">
    <location>
        <begin position="116"/>
        <end position="136"/>
    </location>
</feature>
<dbReference type="OrthoDB" id="9763792at2"/>
<evidence type="ECO:0000256" key="3">
    <source>
        <dbReference type="ARBA" id="ARBA00023015"/>
    </source>
</evidence>
<feature type="domain" description="Sigma-54 factor interaction" evidence="8">
    <location>
        <begin position="166"/>
        <end position="395"/>
    </location>
</feature>
<dbReference type="SMART" id="SM00382">
    <property type="entry name" value="AAA"/>
    <property type="match status" value="1"/>
</dbReference>
<dbReference type="RefSeq" id="WP_129349515.1">
    <property type="nucleotide sequence ID" value="NZ_CP012670.1"/>
</dbReference>